<evidence type="ECO:0000256" key="1">
    <source>
        <dbReference type="ARBA" id="ARBA00022741"/>
    </source>
</evidence>
<keyword evidence="1" id="KW-0547">Nucleotide-binding</keyword>
<dbReference type="PANTHER" id="PTHR30258">
    <property type="entry name" value="TYPE II SECRETION SYSTEM PROTEIN GSPE-RELATED"/>
    <property type="match status" value="1"/>
</dbReference>
<evidence type="ECO:0000259" key="3">
    <source>
        <dbReference type="Pfam" id="PF00437"/>
    </source>
</evidence>
<accession>X1N642</accession>
<sequence>MGVEPYLVSSTVNVVIAQRLVRAICKNCAEKYKPSKEVIKIVERIAPDKKMADVKFWRGKGCKDCDNSGYRGRIGIFEVVANSEKISQLILERSPASQIEQAAKEEGMKLMVEDGLEKV</sequence>
<feature type="domain" description="Bacterial type II secretion system protein E" evidence="3">
    <location>
        <begin position="1"/>
        <end position="119"/>
    </location>
</feature>
<dbReference type="InterPro" id="IPR027417">
    <property type="entry name" value="P-loop_NTPase"/>
</dbReference>
<dbReference type="GO" id="GO:0005886">
    <property type="term" value="C:plasma membrane"/>
    <property type="evidence" value="ECO:0007669"/>
    <property type="project" value="TreeGrafter"/>
</dbReference>
<dbReference type="AlphaFoldDB" id="X1N642"/>
<dbReference type="PANTHER" id="PTHR30258:SF3">
    <property type="entry name" value="SLL1921 PROTEIN"/>
    <property type="match status" value="1"/>
</dbReference>
<dbReference type="GO" id="GO:0005524">
    <property type="term" value="F:ATP binding"/>
    <property type="evidence" value="ECO:0007669"/>
    <property type="project" value="UniProtKB-KW"/>
</dbReference>
<dbReference type="Pfam" id="PF00437">
    <property type="entry name" value="T2SSE"/>
    <property type="match status" value="1"/>
</dbReference>
<dbReference type="SUPFAM" id="SSF52540">
    <property type="entry name" value="P-loop containing nucleoside triphosphate hydrolases"/>
    <property type="match status" value="1"/>
</dbReference>
<organism evidence="4">
    <name type="scientific">marine sediment metagenome</name>
    <dbReference type="NCBI Taxonomy" id="412755"/>
    <lineage>
        <taxon>unclassified sequences</taxon>
        <taxon>metagenomes</taxon>
        <taxon>ecological metagenomes</taxon>
    </lineage>
</organism>
<dbReference type="EMBL" id="BARV01027593">
    <property type="protein sequence ID" value="GAI39048.1"/>
    <property type="molecule type" value="Genomic_DNA"/>
</dbReference>
<comment type="caution">
    <text evidence="4">The sequence shown here is derived from an EMBL/GenBank/DDBJ whole genome shotgun (WGS) entry which is preliminary data.</text>
</comment>
<dbReference type="InterPro" id="IPR001482">
    <property type="entry name" value="T2SS/T4SS_dom"/>
</dbReference>
<gene>
    <name evidence="4" type="ORF">S06H3_44374</name>
</gene>
<proteinExistence type="predicted"/>
<feature type="non-terminal residue" evidence="4">
    <location>
        <position position="119"/>
    </location>
</feature>
<protein>
    <recommendedName>
        <fullName evidence="3">Bacterial type II secretion system protein E domain-containing protein</fullName>
    </recommendedName>
</protein>
<dbReference type="Gene3D" id="3.40.50.300">
    <property type="entry name" value="P-loop containing nucleotide triphosphate hydrolases"/>
    <property type="match status" value="1"/>
</dbReference>
<dbReference type="GO" id="GO:0016887">
    <property type="term" value="F:ATP hydrolysis activity"/>
    <property type="evidence" value="ECO:0007669"/>
    <property type="project" value="TreeGrafter"/>
</dbReference>
<evidence type="ECO:0000313" key="4">
    <source>
        <dbReference type="EMBL" id="GAI39048.1"/>
    </source>
</evidence>
<keyword evidence="2" id="KW-0067">ATP-binding</keyword>
<reference evidence="4" key="1">
    <citation type="journal article" date="2014" name="Front. Microbiol.">
        <title>High frequency of phylogenetically diverse reductive dehalogenase-homologous genes in deep subseafloor sedimentary metagenomes.</title>
        <authorList>
            <person name="Kawai M."/>
            <person name="Futagami T."/>
            <person name="Toyoda A."/>
            <person name="Takaki Y."/>
            <person name="Nishi S."/>
            <person name="Hori S."/>
            <person name="Arai W."/>
            <person name="Tsubouchi T."/>
            <person name="Morono Y."/>
            <person name="Uchiyama I."/>
            <person name="Ito T."/>
            <person name="Fujiyama A."/>
            <person name="Inagaki F."/>
            <person name="Takami H."/>
        </authorList>
    </citation>
    <scope>NUCLEOTIDE SEQUENCE</scope>
    <source>
        <strain evidence="4">Expedition CK06-06</strain>
    </source>
</reference>
<name>X1N642_9ZZZZ</name>
<evidence type="ECO:0000256" key="2">
    <source>
        <dbReference type="ARBA" id="ARBA00022840"/>
    </source>
</evidence>